<dbReference type="OrthoDB" id="9782876at2"/>
<evidence type="ECO:0000256" key="1">
    <source>
        <dbReference type="ARBA" id="ARBA00001947"/>
    </source>
</evidence>
<keyword evidence="4" id="KW-0862">Zinc</keyword>
<dbReference type="InterPro" id="IPR055438">
    <property type="entry name" value="AstE_AspA_cat"/>
</dbReference>
<dbReference type="STRING" id="561176.SAMN04488561_2301"/>
<dbReference type="GO" id="GO:0016811">
    <property type="term" value="F:hydrolase activity, acting on carbon-nitrogen (but not peptide) bonds, in linear amides"/>
    <property type="evidence" value="ECO:0007669"/>
    <property type="project" value="InterPro"/>
</dbReference>
<dbReference type="Gene3D" id="3.40.630.10">
    <property type="entry name" value="Zn peptidases"/>
    <property type="match status" value="1"/>
</dbReference>
<organism evidence="6 7">
    <name type="scientific">Jiangella alba</name>
    <dbReference type="NCBI Taxonomy" id="561176"/>
    <lineage>
        <taxon>Bacteria</taxon>
        <taxon>Bacillati</taxon>
        <taxon>Actinomycetota</taxon>
        <taxon>Actinomycetes</taxon>
        <taxon>Jiangellales</taxon>
        <taxon>Jiangellaceae</taxon>
        <taxon>Jiangella</taxon>
    </lineage>
</organism>
<dbReference type="Pfam" id="PF24827">
    <property type="entry name" value="AstE_AspA_cat"/>
    <property type="match status" value="1"/>
</dbReference>
<dbReference type="InterPro" id="IPR043795">
    <property type="entry name" value="N-alpha-Ac-DABA-like"/>
</dbReference>
<dbReference type="Proteomes" id="UP000181980">
    <property type="component" value="Unassembled WGS sequence"/>
</dbReference>
<evidence type="ECO:0000259" key="5">
    <source>
        <dbReference type="Pfam" id="PF24827"/>
    </source>
</evidence>
<dbReference type="CDD" id="cd06230">
    <property type="entry name" value="M14_ASTE_ASPA_like"/>
    <property type="match status" value="1"/>
</dbReference>
<protein>
    <recommendedName>
        <fullName evidence="5">Succinylglutamate desuccinylase/Aspartoacylase catalytic domain-containing protein</fullName>
    </recommendedName>
</protein>
<dbReference type="PANTHER" id="PTHR37326">
    <property type="entry name" value="BLL3975 PROTEIN"/>
    <property type="match status" value="1"/>
</dbReference>
<keyword evidence="7" id="KW-1185">Reference proteome</keyword>
<evidence type="ECO:0000256" key="3">
    <source>
        <dbReference type="ARBA" id="ARBA00022801"/>
    </source>
</evidence>
<dbReference type="RefSeq" id="WP_069112745.1">
    <property type="nucleotide sequence ID" value="NZ_FNUC01000003.1"/>
</dbReference>
<gene>
    <name evidence="6" type="ORF">SAMN04488561_2301</name>
</gene>
<sequence>MTAAWREHRLPTGPGGAGIDVHELDSGASGPTVVILGGVHGNEVGGILAAARLTRLPLPLRAGRVRVVPVTHEAAYEADSRVGPGDGLNLARVFPGAAGGSATERLAHLVTEQLLRTADVLVDLHTSSPDTDMPLFAGCLDDGSDAADRAVRLALAFGAPAVWTHGVLGPGRTLTVARDLGIPAIYAESPVGGVLDERYLDAYVSGVRRVLADLAMLPDETAPGATVPVWVHGDGDVDMFSQVAVGGMFHAEVALMDRVEAGQLVGTVVDTRARVLEHVHAAASGHVVTLRRAAHVRPGTPVAGIAAARPARLGLPSDSLVPSGALR</sequence>
<accession>A0A1H5KX74</accession>
<dbReference type="AlphaFoldDB" id="A0A1H5KX74"/>
<evidence type="ECO:0000313" key="6">
    <source>
        <dbReference type="EMBL" id="SEE69459.1"/>
    </source>
</evidence>
<feature type="domain" description="Succinylglutamate desuccinylase/Aspartoacylase catalytic" evidence="5">
    <location>
        <begin position="30"/>
        <end position="212"/>
    </location>
</feature>
<evidence type="ECO:0000256" key="2">
    <source>
        <dbReference type="ARBA" id="ARBA00022723"/>
    </source>
</evidence>
<dbReference type="PIRSF" id="PIRSF039012">
    <property type="entry name" value="ASP"/>
    <property type="match status" value="1"/>
</dbReference>
<evidence type="ECO:0000313" key="7">
    <source>
        <dbReference type="Proteomes" id="UP000181980"/>
    </source>
</evidence>
<keyword evidence="3" id="KW-0378">Hydrolase</keyword>
<keyword evidence="2" id="KW-0479">Metal-binding</keyword>
<dbReference type="GO" id="GO:0046872">
    <property type="term" value="F:metal ion binding"/>
    <property type="evidence" value="ECO:0007669"/>
    <property type="project" value="UniProtKB-KW"/>
</dbReference>
<dbReference type="EMBL" id="FNUC01000003">
    <property type="protein sequence ID" value="SEE69459.1"/>
    <property type="molecule type" value="Genomic_DNA"/>
</dbReference>
<dbReference type="SUPFAM" id="SSF53187">
    <property type="entry name" value="Zn-dependent exopeptidases"/>
    <property type="match status" value="1"/>
</dbReference>
<evidence type="ECO:0000256" key="4">
    <source>
        <dbReference type="ARBA" id="ARBA00022833"/>
    </source>
</evidence>
<comment type="cofactor">
    <cofactor evidence="1">
        <name>Zn(2+)</name>
        <dbReference type="ChEBI" id="CHEBI:29105"/>
    </cofactor>
</comment>
<dbReference type="InterPro" id="IPR053138">
    <property type="entry name" value="N-alpha-Ac-DABA_deacetylase"/>
</dbReference>
<name>A0A1H5KX74_9ACTN</name>
<proteinExistence type="predicted"/>
<reference evidence="7" key="1">
    <citation type="submission" date="2016-10" db="EMBL/GenBank/DDBJ databases">
        <authorList>
            <person name="Varghese N."/>
            <person name="Submissions S."/>
        </authorList>
    </citation>
    <scope>NUCLEOTIDE SEQUENCE [LARGE SCALE GENOMIC DNA]</scope>
    <source>
        <strain evidence="7">DSM 45237</strain>
    </source>
</reference>
<dbReference type="PANTHER" id="PTHR37326:SF1">
    <property type="entry name" value="BLL3975 PROTEIN"/>
    <property type="match status" value="1"/>
</dbReference>
<dbReference type="GO" id="GO:0016788">
    <property type="term" value="F:hydrolase activity, acting on ester bonds"/>
    <property type="evidence" value="ECO:0007669"/>
    <property type="project" value="InterPro"/>
</dbReference>